<dbReference type="PROSITE" id="PS51032">
    <property type="entry name" value="AP2_ERF"/>
    <property type="match status" value="1"/>
</dbReference>
<evidence type="ECO:0000256" key="2">
    <source>
        <dbReference type="ARBA" id="ARBA00022745"/>
    </source>
</evidence>
<keyword evidence="3" id="KW-0611">Plant defense</keyword>
<dbReference type="GO" id="GO:0000976">
    <property type="term" value="F:transcription cis-regulatory region binding"/>
    <property type="evidence" value="ECO:0007669"/>
    <property type="project" value="UniProtKB-ARBA"/>
</dbReference>
<dbReference type="GO" id="GO:0003700">
    <property type="term" value="F:DNA-binding transcription factor activity"/>
    <property type="evidence" value="ECO:0007669"/>
    <property type="project" value="InterPro"/>
</dbReference>
<dbReference type="InterPro" id="IPR016177">
    <property type="entry name" value="DNA-bd_dom_sf"/>
</dbReference>
<keyword evidence="8" id="KW-0539">Nucleus</keyword>
<dbReference type="CDD" id="cd00018">
    <property type="entry name" value="AP2"/>
    <property type="match status" value="1"/>
</dbReference>
<feature type="region of interest" description="Disordered" evidence="10">
    <location>
        <begin position="139"/>
        <end position="186"/>
    </location>
</feature>
<dbReference type="OrthoDB" id="913493at2759"/>
<evidence type="ECO:0000259" key="11">
    <source>
        <dbReference type="PROSITE" id="PS51032"/>
    </source>
</evidence>
<evidence type="ECO:0000256" key="1">
    <source>
        <dbReference type="ARBA" id="ARBA00004123"/>
    </source>
</evidence>
<dbReference type="InterPro" id="IPR051758">
    <property type="entry name" value="ERF/AP2-like"/>
</dbReference>
<sequence length="243" mass="27491">MISFAPHHHHGFAYPPYFAGDSASLQLQQQQILQYWSDALNLSPRGRIMMMNRLAQDGRNLLWPLMPSVSPTKLYRGVRQRHWGKWVAEIHPPRNRTRLWLGTLDTAEGAAMAYDREAFKLRGENARLKFPELFLNKDGTASTAHSSSSPSPPNPHEKLISSRPSKQQNCGNGSRPDARSRKPEDGVLAEELRKRTSELLTSWAVVCDVWYQEPQNLKLGETPIQFAELGHANALCIDRVVTT</sequence>
<dbReference type="SUPFAM" id="SSF54171">
    <property type="entry name" value="DNA-binding domain"/>
    <property type="match status" value="1"/>
</dbReference>
<organism evidence="12 13">
    <name type="scientific">Nyssa sinensis</name>
    <dbReference type="NCBI Taxonomy" id="561372"/>
    <lineage>
        <taxon>Eukaryota</taxon>
        <taxon>Viridiplantae</taxon>
        <taxon>Streptophyta</taxon>
        <taxon>Embryophyta</taxon>
        <taxon>Tracheophyta</taxon>
        <taxon>Spermatophyta</taxon>
        <taxon>Magnoliopsida</taxon>
        <taxon>eudicotyledons</taxon>
        <taxon>Gunneridae</taxon>
        <taxon>Pentapetalae</taxon>
        <taxon>asterids</taxon>
        <taxon>Cornales</taxon>
        <taxon>Nyssaceae</taxon>
        <taxon>Nyssa</taxon>
    </lineage>
</organism>
<feature type="compositionally biased region" description="Polar residues" evidence="10">
    <location>
        <begin position="162"/>
        <end position="172"/>
    </location>
</feature>
<evidence type="ECO:0000256" key="3">
    <source>
        <dbReference type="ARBA" id="ARBA00022821"/>
    </source>
</evidence>
<evidence type="ECO:0000256" key="5">
    <source>
        <dbReference type="ARBA" id="ARBA00023125"/>
    </source>
</evidence>
<reference evidence="12 13" key="1">
    <citation type="submission" date="2019-09" db="EMBL/GenBank/DDBJ databases">
        <title>A chromosome-level genome assembly of the Chinese tupelo Nyssa sinensis.</title>
        <authorList>
            <person name="Yang X."/>
            <person name="Kang M."/>
            <person name="Yang Y."/>
            <person name="Xiong H."/>
            <person name="Wang M."/>
            <person name="Zhang Z."/>
            <person name="Wang Z."/>
            <person name="Wu H."/>
            <person name="Ma T."/>
            <person name="Liu J."/>
            <person name="Xi Z."/>
        </authorList>
    </citation>
    <scope>NUCLEOTIDE SEQUENCE [LARGE SCALE GENOMIC DNA]</scope>
    <source>
        <strain evidence="12">J267</strain>
        <tissue evidence="12">Leaf</tissue>
    </source>
</reference>
<dbReference type="GO" id="GO:0009873">
    <property type="term" value="P:ethylene-activated signaling pathway"/>
    <property type="evidence" value="ECO:0007669"/>
    <property type="project" value="UniProtKB-KW"/>
</dbReference>
<dbReference type="GO" id="GO:0006952">
    <property type="term" value="P:defense response"/>
    <property type="evidence" value="ECO:0007669"/>
    <property type="project" value="UniProtKB-KW"/>
</dbReference>
<feature type="domain" description="AP2/ERF" evidence="11">
    <location>
        <begin position="74"/>
        <end position="131"/>
    </location>
</feature>
<keyword evidence="13" id="KW-1185">Reference proteome</keyword>
<name>A0A5J4ZKR4_9ASTE</name>
<evidence type="ECO:0000256" key="7">
    <source>
        <dbReference type="ARBA" id="ARBA00023163"/>
    </source>
</evidence>
<keyword evidence="7" id="KW-0804">Transcription</keyword>
<dbReference type="Proteomes" id="UP000325577">
    <property type="component" value="Linkage Group LG7"/>
</dbReference>
<evidence type="ECO:0000256" key="10">
    <source>
        <dbReference type="SAM" id="MobiDB-lite"/>
    </source>
</evidence>
<dbReference type="Gene3D" id="3.30.730.10">
    <property type="entry name" value="AP2/ERF domain"/>
    <property type="match status" value="1"/>
</dbReference>
<dbReference type="EMBL" id="CM018050">
    <property type="protein sequence ID" value="KAA8518102.1"/>
    <property type="molecule type" value="Genomic_DNA"/>
</dbReference>
<evidence type="ECO:0000256" key="6">
    <source>
        <dbReference type="ARBA" id="ARBA00023159"/>
    </source>
</evidence>
<dbReference type="Pfam" id="PF00847">
    <property type="entry name" value="AP2"/>
    <property type="match status" value="1"/>
</dbReference>
<dbReference type="PANTHER" id="PTHR31657">
    <property type="entry name" value="ETHYLENE-RESPONSIVE TRANSCRIPTION FACTOR ERF061"/>
    <property type="match status" value="1"/>
</dbReference>
<protein>
    <recommendedName>
        <fullName evidence="11">AP2/ERF domain-containing protein</fullName>
    </recommendedName>
</protein>
<evidence type="ECO:0000256" key="8">
    <source>
        <dbReference type="ARBA" id="ARBA00023242"/>
    </source>
</evidence>
<evidence type="ECO:0000256" key="9">
    <source>
        <dbReference type="ARBA" id="ARBA00024343"/>
    </source>
</evidence>
<comment type="subcellular location">
    <subcellularLocation>
        <location evidence="1">Nucleus</location>
    </subcellularLocation>
</comment>
<keyword evidence="2" id="KW-0936">Ethylene signaling pathway</keyword>
<dbReference type="FunFam" id="3.30.730.10:FF:000001">
    <property type="entry name" value="Ethylene-responsive transcription factor 2"/>
    <property type="match status" value="1"/>
</dbReference>
<evidence type="ECO:0000313" key="12">
    <source>
        <dbReference type="EMBL" id="KAA8518102.1"/>
    </source>
</evidence>
<dbReference type="InterPro" id="IPR001471">
    <property type="entry name" value="AP2/ERF_dom"/>
</dbReference>
<proteinExistence type="inferred from homology"/>
<comment type="similarity">
    <text evidence="9">Belongs to the AP2/ERF transcription factor family. ERF subfamily.</text>
</comment>
<keyword evidence="5" id="KW-0238">DNA-binding</keyword>
<dbReference type="SMART" id="SM00380">
    <property type="entry name" value="AP2"/>
    <property type="match status" value="1"/>
</dbReference>
<feature type="compositionally biased region" description="Basic and acidic residues" evidence="10">
    <location>
        <begin position="176"/>
        <end position="186"/>
    </location>
</feature>
<evidence type="ECO:0000313" key="13">
    <source>
        <dbReference type="Proteomes" id="UP000325577"/>
    </source>
</evidence>
<gene>
    <name evidence="12" type="ORF">F0562_015576</name>
</gene>
<dbReference type="AlphaFoldDB" id="A0A5J4ZKR4"/>
<keyword evidence="6" id="KW-0010">Activator</keyword>
<keyword evidence="4" id="KW-0805">Transcription regulation</keyword>
<evidence type="ECO:0000256" key="4">
    <source>
        <dbReference type="ARBA" id="ARBA00023015"/>
    </source>
</evidence>
<dbReference type="PANTHER" id="PTHR31657:SF19">
    <property type="entry name" value="ETHYLENE-RESPONSIVE TRANSCRIPTION FACTOR ERF053"/>
    <property type="match status" value="1"/>
</dbReference>
<accession>A0A5J4ZKR4</accession>
<dbReference type="GO" id="GO:0005634">
    <property type="term" value="C:nucleus"/>
    <property type="evidence" value="ECO:0007669"/>
    <property type="project" value="UniProtKB-SubCell"/>
</dbReference>
<dbReference type="PRINTS" id="PR00367">
    <property type="entry name" value="ETHRSPELEMNT"/>
</dbReference>
<dbReference type="InterPro" id="IPR036955">
    <property type="entry name" value="AP2/ERF_dom_sf"/>
</dbReference>